<feature type="compositionally biased region" description="Polar residues" evidence="1">
    <location>
        <begin position="72"/>
        <end position="85"/>
    </location>
</feature>
<proteinExistence type="predicted"/>
<evidence type="ECO:0000313" key="3">
    <source>
        <dbReference type="Proteomes" id="UP000297299"/>
    </source>
</evidence>
<name>A0A4Y8D6D5_9HELO</name>
<dbReference type="OrthoDB" id="3546310at2759"/>
<sequence>MLDVFQPWNSLLWPLSLPVNFSTETIYHRTAPKLLTMMSEEPAAETQPSAKDATPGATLPVIIMEKGASEASNLKSNAQPPQSQFPDLHDDPGKSDMFVEATLKLFRHMVFPYKDEIRTLSPILDEYLNIWSEICVDESNIDRCKIENLHMLDLNLMTFLVAVREKRDELWLEFNGYEDDEDNEEIPDEREVYCPNCDESSEEDESDDLCHCPIHPNTGTEYLACGITTNPWKQGPANDNKESADTTVTCSAREIATSEIPGEENDCSCPCATCCASRGLDSDDDSYVLPSSESESEDEIPCQC</sequence>
<comment type="caution">
    <text evidence="2">The sequence shown here is derived from an EMBL/GenBank/DDBJ whole genome shotgun (WGS) entry which is preliminary data.</text>
</comment>
<dbReference type="EMBL" id="PHWZ01000098">
    <property type="protein sequence ID" value="TEY71226.1"/>
    <property type="molecule type" value="Genomic_DNA"/>
</dbReference>
<feature type="region of interest" description="Disordered" evidence="1">
    <location>
        <begin position="280"/>
        <end position="304"/>
    </location>
</feature>
<feature type="compositionally biased region" description="Acidic residues" evidence="1">
    <location>
        <begin position="294"/>
        <end position="304"/>
    </location>
</feature>
<organism evidence="2 3">
    <name type="scientific">Botryotinia calthae</name>
    <dbReference type="NCBI Taxonomy" id="38488"/>
    <lineage>
        <taxon>Eukaryota</taxon>
        <taxon>Fungi</taxon>
        <taxon>Dikarya</taxon>
        <taxon>Ascomycota</taxon>
        <taxon>Pezizomycotina</taxon>
        <taxon>Leotiomycetes</taxon>
        <taxon>Helotiales</taxon>
        <taxon>Sclerotiniaceae</taxon>
        <taxon>Botryotinia</taxon>
    </lineage>
</organism>
<gene>
    <name evidence="2" type="ORF">BOTCAL_0098g00150</name>
</gene>
<dbReference type="Proteomes" id="UP000297299">
    <property type="component" value="Unassembled WGS sequence"/>
</dbReference>
<dbReference type="AlphaFoldDB" id="A0A4Y8D6D5"/>
<feature type="region of interest" description="Disordered" evidence="1">
    <location>
        <begin position="72"/>
        <end position="91"/>
    </location>
</feature>
<protein>
    <submittedName>
        <fullName evidence="2">Uncharacterized protein</fullName>
    </submittedName>
</protein>
<keyword evidence="3" id="KW-1185">Reference proteome</keyword>
<evidence type="ECO:0000313" key="2">
    <source>
        <dbReference type="EMBL" id="TEY71226.1"/>
    </source>
</evidence>
<accession>A0A4Y8D6D5</accession>
<evidence type="ECO:0000256" key="1">
    <source>
        <dbReference type="SAM" id="MobiDB-lite"/>
    </source>
</evidence>
<reference evidence="2 3" key="1">
    <citation type="submission" date="2017-11" db="EMBL/GenBank/DDBJ databases">
        <title>Comparative genomics of Botrytis spp.</title>
        <authorList>
            <person name="Valero-Jimenez C.A."/>
            <person name="Tapia P."/>
            <person name="Veloso J."/>
            <person name="Silva-Moreno E."/>
            <person name="Staats M."/>
            <person name="Valdes J.H."/>
            <person name="Van Kan J.A.L."/>
        </authorList>
    </citation>
    <scope>NUCLEOTIDE SEQUENCE [LARGE SCALE GENOMIC DNA]</scope>
    <source>
        <strain evidence="2 3">MUCL2830</strain>
    </source>
</reference>